<evidence type="ECO:0000313" key="2">
    <source>
        <dbReference type="EMBL" id="KIJ27739.1"/>
    </source>
</evidence>
<organism evidence="2 3">
    <name type="scientific">Sphaerobolus stellatus (strain SS14)</name>
    <dbReference type="NCBI Taxonomy" id="990650"/>
    <lineage>
        <taxon>Eukaryota</taxon>
        <taxon>Fungi</taxon>
        <taxon>Dikarya</taxon>
        <taxon>Basidiomycota</taxon>
        <taxon>Agaricomycotina</taxon>
        <taxon>Agaricomycetes</taxon>
        <taxon>Phallomycetidae</taxon>
        <taxon>Geastrales</taxon>
        <taxon>Sphaerobolaceae</taxon>
        <taxon>Sphaerobolus</taxon>
    </lineage>
</organism>
<feature type="compositionally biased region" description="Low complexity" evidence="1">
    <location>
        <begin position="96"/>
        <end position="107"/>
    </location>
</feature>
<keyword evidence="3" id="KW-1185">Reference proteome</keyword>
<dbReference type="HOGENOM" id="CLU_043322_0_0_1"/>
<dbReference type="EMBL" id="KN837325">
    <property type="protein sequence ID" value="KIJ27739.1"/>
    <property type="molecule type" value="Genomic_DNA"/>
</dbReference>
<accession>A0A0C9U141</accession>
<protein>
    <submittedName>
        <fullName evidence="2">Uncharacterized protein</fullName>
    </submittedName>
</protein>
<dbReference type="Proteomes" id="UP000054279">
    <property type="component" value="Unassembled WGS sequence"/>
</dbReference>
<sequence length="411" mass="45345">MSLETMMGSFGSPLLCIDHHMLLSIICMRINLVIDIPKPESAYIEGDTEELTEEEYNIVFVGGLEKKKKKKKVTKEKDLPQQQSNRGGEGSLHLESPLSSAPSSVRGSPGGRGGPKGSGRSKRQSGVSAGGRGELDDDRGDRDDMDLDDGETAGQHSNKCASENRSLEPEEMNANAKCQKTDGIDDAPGSKEETMKVLTQEHEKLVNTKQLTDPIGVVKMLRAYQGQNRNKEAWKRKKEVQTPISDAAKKLLMCEFRSISRVFFGVDMESGEGREHGEDEQEVQLGEMKVELNKLIEKGGEIVSEVQKKGNSNGGRDGVGSSMMDVTPHLSTNLSKWGVPASVVDDRSRVVKFVQDLSGEVLKDLKDLSDNLHTGQNIDLKLYFEVLKYLEAVMKNHVQEFKPPNTPYIIA</sequence>
<proteinExistence type="predicted"/>
<evidence type="ECO:0000313" key="3">
    <source>
        <dbReference type="Proteomes" id="UP000054279"/>
    </source>
</evidence>
<dbReference type="AlphaFoldDB" id="A0A0C9U141"/>
<reference evidence="2 3" key="1">
    <citation type="submission" date="2014-06" db="EMBL/GenBank/DDBJ databases">
        <title>Evolutionary Origins and Diversification of the Mycorrhizal Mutualists.</title>
        <authorList>
            <consortium name="DOE Joint Genome Institute"/>
            <consortium name="Mycorrhizal Genomics Consortium"/>
            <person name="Kohler A."/>
            <person name="Kuo A."/>
            <person name="Nagy L.G."/>
            <person name="Floudas D."/>
            <person name="Copeland A."/>
            <person name="Barry K.W."/>
            <person name="Cichocki N."/>
            <person name="Veneault-Fourrey C."/>
            <person name="LaButti K."/>
            <person name="Lindquist E.A."/>
            <person name="Lipzen A."/>
            <person name="Lundell T."/>
            <person name="Morin E."/>
            <person name="Murat C."/>
            <person name="Riley R."/>
            <person name="Ohm R."/>
            <person name="Sun H."/>
            <person name="Tunlid A."/>
            <person name="Henrissat B."/>
            <person name="Grigoriev I.V."/>
            <person name="Hibbett D.S."/>
            <person name="Martin F."/>
        </authorList>
    </citation>
    <scope>NUCLEOTIDE SEQUENCE [LARGE SCALE GENOMIC DNA]</scope>
    <source>
        <strain evidence="2 3">SS14</strain>
    </source>
</reference>
<name>A0A0C9U141_SPHS4</name>
<feature type="region of interest" description="Disordered" evidence="1">
    <location>
        <begin position="69"/>
        <end position="190"/>
    </location>
</feature>
<feature type="compositionally biased region" description="Polar residues" evidence="1">
    <location>
        <begin position="154"/>
        <end position="164"/>
    </location>
</feature>
<feature type="compositionally biased region" description="Gly residues" evidence="1">
    <location>
        <begin position="108"/>
        <end position="117"/>
    </location>
</feature>
<feature type="compositionally biased region" description="Acidic residues" evidence="1">
    <location>
        <begin position="135"/>
        <end position="151"/>
    </location>
</feature>
<evidence type="ECO:0000256" key="1">
    <source>
        <dbReference type="SAM" id="MobiDB-lite"/>
    </source>
</evidence>
<feature type="compositionally biased region" description="Basic and acidic residues" evidence="1">
    <location>
        <begin position="179"/>
        <end position="190"/>
    </location>
</feature>
<gene>
    <name evidence="2" type="ORF">M422DRAFT_271025</name>
</gene>